<organism evidence="1">
    <name type="scientific">marine sediment metagenome</name>
    <dbReference type="NCBI Taxonomy" id="412755"/>
    <lineage>
        <taxon>unclassified sequences</taxon>
        <taxon>metagenomes</taxon>
        <taxon>ecological metagenomes</taxon>
    </lineage>
</organism>
<dbReference type="AlphaFoldDB" id="X0Y7Y3"/>
<gene>
    <name evidence="1" type="ORF">S01H1_86053</name>
</gene>
<accession>X0Y7Y3</accession>
<protein>
    <submittedName>
        <fullName evidence="1">Uncharacterized protein</fullName>
    </submittedName>
</protein>
<dbReference type="EMBL" id="BARS01059392">
    <property type="protein sequence ID" value="GAG44838.1"/>
    <property type="molecule type" value="Genomic_DNA"/>
</dbReference>
<name>X0Y7Y3_9ZZZZ</name>
<comment type="caution">
    <text evidence="1">The sequence shown here is derived from an EMBL/GenBank/DDBJ whole genome shotgun (WGS) entry which is preliminary data.</text>
</comment>
<proteinExistence type="predicted"/>
<sequence length="47" mass="5049">MAVLNEDGVPVGEWTEVVATPLAVEGPWRGPILPGSSRHVLLQGAWR</sequence>
<evidence type="ECO:0000313" key="1">
    <source>
        <dbReference type="EMBL" id="GAG44838.1"/>
    </source>
</evidence>
<reference evidence="1" key="1">
    <citation type="journal article" date="2014" name="Front. Microbiol.">
        <title>High frequency of phylogenetically diverse reductive dehalogenase-homologous genes in deep subseafloor sedimentary metagenomes.</title>
        <authorList>
            <person name="Kawai M."/>
            <person name="Futagami T."/>
            <person name="Toyoda A."/>
            <person name="Takaki Y."/>
            <person name="Nishi S."/>
            <person name="Hori S."/>
            <person name="Arai W."/>
            <person name="Tsubouchi T."/>
            <person name="Morono Y."/>
            <person name="Uchiyama I."/>
            <person name="Ito T."/>
            <person name="Fujiyama A."/>
            <person name="Inagaki F."/>
            <person name="Takami H."/>
        </authorList>
    </citation>
    <scope>NUCLEOTIDE SEQUENCE</scope>
    <source>
        <strain evidence="1">Expedition CK06-06</strain>
    </source>
</reference>
<feature type="non-terminal residue" evidence="1">
    <location>
        <position position="47"/>
    </location>
</feature>